<feature type="compositionally biased region" description="Basic residues" evidence="1">
    <location>
        <begin position="229"/>
        <end position="248"/>
    </location>
</feature>
<accession>A0A0P0XGZ9</accession>
<dbReference type="AlphaFoldDB" id="A0A0P0XGZ9"/>
<reference evidence="2 3" key="2">
    <citation type="journal article" date="2013" name="Plant Cell Physiol.">
        <title>Rice Annotation Project Database (RAP-DB): an integrative and interactive database for rice genomics.</title>
        <authorList>
            <person name="Sakai H."/>
            <person name="Lee S.S."/>
            <person name="Tanaka T."/>
            <person name="Numa H."/>
            <person name="Kim J."/>
            <person name="Kawahara Y."/>
            <person name="Wakimoto H."/>
            <person name="Yang C.C."/>
            <person name="Iwamoto M."/>
            <person name="Abe T."/>
            <person name="Yamada Y."/>
            <person name="Muto A."/>
            <person name="Inokuchi H."/>
            <person name="Ikemura T."/>
            <person name="Matsumoto T."/>
            <person name="Sasaki T."/>
            <person name="Itoh T."/>
        </authorList>
    </citation>
    <scope>NUCLEOTIDE SEQUENCE [LARGE SCALE GENOMIC DNA]</scope>
    <source>
        <strain evidence="3">cv. Nipponbare</strain>
    </source>
</reference>
<name>A0A0P0XGZ9_ORYSJ</name>
<reference evidence="2 3" key="3">
    <citation type="journal article" date="2013" name="Rice">
        <title>Improvement of the Oryza sativa Nipponbare reference genome using next generation sequence and optical map data.</title>
        <authorList>
            <person name="Kawahara Y."/>
            <person name="de la Bastide M."/>
            <person name="Hamilton J.P."/>
            <person name="Kanamori H."/>
            <person name="McCombie W.R."/>
            <person name="Ouyang S."/>
            <person name="Schwartz D.C."/>
            <person name="Tanaka T."/>
            <person name="Wu J."/>
            <person name="Zhou S."/>
            <person name="Childs K.L."/>
            <person name="Davidson R.M."/>
            <person name="Lin H."/>
            <person name="Quesada-Ocampo L."/>
            <person name="Vaillancourt B."/>
            <person name="Sakai H."/>
            <person name="Lee S.S."/>
            <person name="Kim J."/>
            <person name="Numa H."/>
            <person name="Itoh T."/>
            <person name="Buell C.R."/>
            <person name="Matsumoto T."/>
        </authorList>
    </citation>
    <scope>NUCLEOTIDE SEQUENCE [LARGE SCALE GENOMIC DNA]</scope>
    <source>
        <strain evidence="3">cv. Nipponbare</strain>
    </source>
</reference>
<dbReference type="Gramene" id="Os08t0473200-00">
    <property type="protein sequence ID" value="Os08t0473200-00"/>
    <property type="gene ID" value="Os08g0473200"/>
</dbReference>
<evidence type="ECO:0000313" key="3">
    <source>
        <dbReference type="Proteomes" id="UP000059680"/>
    </source>
</evidence>
<feature type="compositionally biased region" description="Polar residues" evidence="1">
    <location>
        <begin position="281"/>
        <end position="291"/>
    </location>
</feature>
<dbReference type="InParanoid" id="A0A0P0XGZ9"/>
<organism evidence="2 3">
    <name type="scientific">Oryza sativa subsp. japonica</name>
    <name type="common">Rice</name>
    <dbReference type="NCBI Taxonomy" id="39947"/>
    <lineage>
        <taxon>Eukaryota</taxon>
        <taxon>Viridiplantae</taxon>
        <taxon>Streptophyta</taxon>
        <taxon>Embryophyta</taxon>
        <taxon>Tracheophyta</taxon>
        <taxon>Spermatophyta</taxon>
        <taxon>Magnoliopsida</taxon>
        <taxon>Liliopsida</taxon>
        <taxon>Poales</taxon>
        <taxon>Poaceae</taxon>
        <taxon>BOP clade</taxon>
        <taxon>Oryzoideae</taxon>
        <taxon>Oryzeae</taxon>
        <taxon>Oryzinae</taxon>
        <taxon>Oryza</taxon>
        <taxon>Oryza sativa</taxon>
    </lineage>
</organism>
<evidence type="ECO:0000313" key="2">
    <source>
        <dbReference type="EMBL" id="BAT05856.1"/>
    </source>
</evidence>
<dbReference type="PaxDb" id="39947-A0A0P0XGZ9"/>
<sequence>MDVPEQRHHLPPLWNQVPLYSTSATASLNVKEIMLAILKLSSITCIEWKQTSVVSSPSFSLDRDRVLKLWLIIVAFTLTASRSFGESWRYLRIQVRTLAVVSCAANSTPTTLSAIWSSVSSATAPAVPSSRDRMRPPRRSSPPPPPPPPRARRSATISLRIARSRFLACMRNACQRPREAVGEAVVASLHDGVVRPQLLPVPAAEPAAEDGHDADVERESSWRGRCWRRGRRTRRRAWRRRRRRRPGRGRGGSPGRGRPGRGGGGGGGTRPGGRRAPTARSSAPCSAGTSA</sequence>
<feature type="compositionally biased region" description="Gly residues" evidence="1">
    <location>
        <begin position="249"/>
        <end position="271"/>
    </location>
</feature>
<feature type="region of interest" description="Disordered" evidence="1">
    <location>
        <begin position="229"/>
        <end position="291"/>
    </location>
</feature>
<reference evidence="3" key="1">
    <citation type="journal article" date="2005" name="Nature">
        <title>The map-based sequence of the rice genome.</title>
        <authorList>
            <consortium name="International rice genome sequencing project (IRGSP)"/>
            <person name="Matsumoto T."/>
            <person name="Wu J."/>
            <person name="Kanamori H."/>
            <person name="Katayose Y."/>
            <person name="Fujisawa M."/>
            <person name="Namiki N."/>
            <person name="Mizuno H."/>
            <person name="Yamamoto K."/>
            <person name="Antonio B.A."/>
            <person name="Baba T."/>
            <person name="Sakata K."/>
            <person name="Nagamura Y."/>
            <person name="Aoki H."/>
            <person name="Arikawa K."/>
            <person name="Arita K."/>
            <person name="Bito T."/>
            <person name="Chiden Y."/>
            <person name="Fujitsuka N."/>
            <person name="Fukunaka R."/>
            <person name="Hamada M."/>
            <person name="Harada C."/>
            <person name="Hayashi A."/>
            <person name="Hijishita S."/>
            <person name="Honda M."/>
            <person name="Hosokawa S."/>
            <person name="Ichikawa Y."/>
            <person name="Idonuma A."/>
            <person name="Iijima M."/>
            <person name="Ikeda M."/>
            <person name="Ikeno M."/>
            <person name="Ito K."/>
            <person name="Ito S."/>
            <person name="Ito T."/>
            <person name="Ito Y."/>
            <person name="Ito Y."/>
            <person name="Iwabuchi A."/>
            <person name="Kamiya K."/>
            <person name="Karasawa W."/>
            <person name="Kurita K."/>
            <person name="Katagiri S."/>
            <person name="Kikuta A."/>
            <person name="Kobayashi H."/>
            <person name="Kobayashi N."/>
            <person name="Machita K."/>
            <person name="Maehara T."/>
            <person name="Masukawa M."/>
            <person name="Mizubayashi T."/>
            <person name="Mukai Y."/>
            <person name="Nagasaki H."/>
            <person name="Nagata Y."/>
            <person name="Naito S."/>
            <person name="Nakashima M."/>
            <person name="Nakama Y."/>
            <person name="Nakamichi Y."/>
            <person name="Nakamura M."/>
            <person name="Meguro A."/>
            <person name="Negishi M."/>
            <person name="Ohta I."/>
            <person name="Ohta T."/>
            <person name="Okamoto M."/>
            <person name="Ono N."/>
            <person name="Saji S."/>
            <person name="Sakaguchi M."/>
            <person name="Sakai K."/>
            <person name="Shibata M."/>
            <person name="Shimokawa T."/>
            <person name="Song J."/>
            <person name="Takazaki Y."/>
            <person name="Terasawa K."/>
            <person name="Tsugane M."/>
            <person name="Tsuji K."/>
            <person name="Ueda S."/>
            <person name="Waki K."/>
            <person name="Yamagata H."/>
            <person name="Yamamoto M."/>
            <person name="Yamamoto S."/>
            <person name="Yamane H."/>
            <person name="Yoshiki S."/>
            <person name="Yoshihara R."/>
            <person name="Yukawa K."/>
            <person name="Zhong H."/>
            <person name="Yano M."/>
            <person name="Yuan Q."/>
            <person name="Ouyang S."/>
            <person name="Liu J."/>
            <person name="Jones K.M."/>
            <person name="Gansberger K."/>
            <person name="Moffat K."/>
            <person name="Hill J."/>
            <person name="Bera J."/>
            <person name="Fadrosh D."/>
            <person name="Jin S."/>
            <person name="Johri S."/>
            <person name="Kim M."/>
            <person name="Overton L."/>
            <person name="Reardon M."/>
            <person name="Tsitrin T."/>
            <person name="Vuong H."/>
            <person name="Weaver B."/>
            <person name="Ciecko A."/>
            <person name="Tallon L."/>
            <person name="Jackson J."/>
            <person name="Pai G."/>
            <person name="Aken S.V."/>
            <person name="Utterback T."/>
            <person name="Reidmuller S."/>
            <person name="Feldblyum T."/>
            <person name="Hsiao J."/>
            <person name="Zismann V."/>
            <person name="Iobst S."/>
            <person name="de Vazeille A.R."/>
            <person name="Buell C.R."/>
            <person name="Ying K."/>
            <person name="Li Y."/>
            <person name="Lu T."/>
            <person name="Huang Y."/>
            <person name="Zhao Q."/>
            <person name="Feng Q."/>
            <person name="Zhang L."/>
            <person name="Zhu J."/>
            <person name="Weng Q."/>
            <person name="Mu J."/>
            <person name="Lu Y."/>
            <person name="Fan D."/>
            <person name="Liu Y."/>
            <person name="Guan J."/>
            <person name="Zhang Y."/>
            <person name="Yu S."/>
            <person name="Liu X."/>
            <person name="Zhang Y."/>
            <person name="Hong G."/>
            <person name="Han B."/>
            <person name="Choisne N."/>
            <person name="Demange N."/>
            <person name="Orjeda G."/>
            <person name="Samain S."/>
            <person name="Cattolico L."/>
            <person name="Pelletier E."/>
            <person name="Couloux A."/>
            <person name="Segurens B."/>
            <person name="Wincker P."/>
            <person name="D'Hont A."/>
            <person name="Scarpelli C."/>
            <person name="Weissenbach J."/>
            <person name="Salanoubat M."/>
            <person name="Quetier F."/>
            <person name="Yu Y."/>
            <person name="Kim H.R."/>
            <person name="Rambo T."/>
            <person name="Currie J."/>
            <person name="Collura K."/>
            <person name="Luo M."/>
            <person name="Yang T."/>
            <person name="Ammiraju J.S.S."/>
            <person name="Engler F."/>
            <person name="Soderlund C."/>
            <person name="Wing R.A."/>
            <person name="Palmer L.E."/>
            <person name="de la Bastide M."/>
            <person name="Spiegel L."/>
            <person name="Nascimento L."/>
            <person name="Zutavern T."/>
            <person name="O'Shaughnessy A."/>
            <person name="Dike S."/>
            <person name="Dedhia N."/>
            <person name="Preston R."/>
            <person name="Balija V."/>
            <person name="McCombie W.R."/>
            <person name="Chow T."/>
            <person name="Chen H."/>
            <person name="Chung M."/>
            <person name="Chen C."/>
            <person name="Shaw J."/>
            <person name="Wu H."/>
            <person name="Hsiao K."/>
            <person name="Chao Y."/>
            <person name="Chu M."/>
            <person name="Cheng C."/>
            <person name="Hour A."/>
            <person name="Lee P."/>
            <person name="Lin S."/>
            <person name="Lin Y."/>
            <person name="Liou J."/>
            <person name="Liu S."/>
            <person name="Hsing Y."/>
            <person name="Raghuvanshi S."/>
            <person name="Mohanty A."/>
            <person name="Bharti A.K."/>
            <person name="Gaur A."/>
            <person name="Gupta V."/>
            <person name="Kumar D."/>
            <person name="Ravi V."/>
            <person name="Vij S."/>
            <person name="Kapur A."/>
            <person name="Khurana P."/>
            <person name="Khurana P."/>
            <person name="Khurana J.P."/>
            <person name="Tyagi A.K."/>
            <person name="Gaikwad K."/>
            <person name="Singh A."/>
            <person name="Dalal V."/>
            <person name="Srivastava S."/>
            <person name="Dixit A."/>
            <person name="Pal A.K."/>
            <person name="Ghazi I.A."/>
            <person name="Yadav M."/>
            <person name="Pandit A."/>
            <person name="Bhargava A."/>
            <person name="Sureshbabu K."/>
            <person name="Batra K."/>
            <person name="Sharma T.R."/>
            <person name="Mohapatra T."/>
            <person name="Singh N.K."/>
            <person name="Messing J."/>
            <person name="Nelson A.B."/>
            <person name="Fuks G."/>
            <person name="Kavchok S."/>
            <person name="Keizer G."/>
            <person name="Linton E."/>
            <person name="Llaca V."/>
            <person name="Song R."/>
            <person name="Tanyolac B."/>
            <person name="Young S."/>
            <person name="Ho-Il K."/>
            <person name="Hahn J.H."/>
            <person name="Sangsakoo G."/>
            <person name="Vanavichit A."/>
            <person name="de Mattos Luiz.A.T."/>
            <person name="Zimmer P.D."/>
            <person name="Malone G."/>
            <person name="Dellagostin O."/>
            <person name="de Oliveira A.C."/>
            <person name="Bevan M."/>
            <person name="Bancroft I."/>
            <person name="Minx P."/>
            <person name="Cordum H."/>
            <person name="Wilson R."/>
            <person name="Cheng Z."/>
            <person name="Jin W."/>
            <person name="Jiang J."/>
            <person name="Leong S.A."/>
            <person name="Iwama H."/>
            <person name="Gojobori T."/>
            <person name="Itoh T."/>
            <person name="Niimura Y."/>
            <person name="Fujii Y."/>
            <person name="Habara T."/>
            <person name="Sakai H."/>
            <person name="Sato Y."/>
            <person name="Wilson G."/>
            <person name="Kumar K."/>
            <person name="McCouch S."/>
            <person name="Juretic N."/>
            <person name="Hoen D."/>
            <person name="Wright S."/>
            <person name="Bruskiewich R."/>
            <person name="Bureau T."/>
            <person name="Miyao A."/>
            <person name="Hirochika H."/>
            <person name="Nishikawa T."/>
            <person name="Kadowaki K."/>
            <person name="Sugiura M."/>
            <person name="Burr B."/>
            <person name="Sasaki T."/>
        </authorList>
    </citation>
    <scope>NUCLEOTIDE SEQUENCE [LARGE SCALE GENOMIC DNA]</scope>
    <source>
        <strain evidence="3">cv. Nipponbare</strain>
    </source>
</reference>
<keyword evidence="3" id="KW-1185">Reference proteome</keyword>
<dbReference type="EMBL" id="AP014964">
    <property type="protein sequence ID" value="BAT05856.1"/>
    <property type="molecule type" value="Genomic_DNA"/>
</dbReference>
<feature type="region of interest" description="Disordered" evidence="1">
    <location>
        <begin position="124"/>
        <end position="153"/>
    </location>
</feature>
<evidence type="ECO:0000256" key="1">
    <source>
        <dbReference type="SAM" id="MobiDB-lite"/>
    </source>
</evidence>
<protein>
    <submittedName>
        <fullName evidence="2">Os08g0473200 protein</fullName>
    </submittedName>
</protein>
<gene>
    <name evidence="2" type="ordered locus">Os08g0473200</name>
    <name evidence="2" type="ORF">OSNPB_080473200</name>
</gene>
<proteinExistence type="predicted"/>
<feature type="compositionally biased region" description="Pro residues" evidence="1">
    <location>
        <begin position="139"/>
        <end position="149"/>
    </location>
</feature>
<dbReference type="Proteomes" id="UP000059680">
    <property type="component" value="Chromosome 8"/>
</dbReference>